<dbReference type="SUPFAM" id="SSF51735">
    <property type="entry name" value="NAD(P)-binding Rossmann-fold domains"/>
    <property type="match status" value="1"/>
</dbReference>
<gene>
    <name evidence="4" type="primary">proC</name>
    <name evidence="9" type="ORF">PL75_08895</name>
</gene>
<dbReference type="Proteomes" id="UP000036027">
    <property type="component" value="Unassembled WGS sequence"/>
</dbReference>
<dbReference type="PANTHER" id="PTHR11645:SF0">
    <property type="entry name" value="PYRROLINE-5-CARBOXYLATE REDUCTASE 3"/>
    <property type="match status" value="1"/>
</dbReference>
<dbReference type="GO" id="GO:0005737">
    <property type="term" value="C:cytoplasm"/>
    <property type="evidence" value="ECO:0007669"/>
    <property type="project" value="UniProtKB-SubCell"/>
</dbReference>
<keyword evidence="4" id="KW-0641">Proline biosynthesis</keyword>
<evidence type="ECO:0000313" key="10">
    <source>
        <dbReference type="Proteomes" id="UP000036027"/>
    </source>
</evidence>
<dbReference type="UniPathway" id="UPA00098">
    <property type="reaction ID" value="UER00361"/>
</dbReference>
<dbReference type="PATRIC" id="fig|1470200.3.peg.733"/>
<dbReference type="EMBL" id="JTDO01000015">
    <property type="protein sequence ID" value="KLT72271.1"/>
    <property type="molecule type" value="Genomic_DNA"/>
</dbReference>
<accession>A0A0J0YQ55</accession>
<comment type="caution">
    <text evidence="9">The sequence shown here is derived from an EMBL/GenBank/DDBJ whole genome shotgun (WGS) entry which is preliminary data.</text>
</comment>
<dbReference type="InterPro" id="IPR000304">
    <property type="entry name" value="Pyrroline-COOH_reductase"/>
</dbReference>
<evidence type="ECO:0000256" key="3">
    <source>
        <dbReference type="ARBA" id="ARBA00023002"/>
    </source>
</evidence>
<dbReference type="OrthoDB" id="9805754at2"/>
<dbReference type="STRING" id="1470200.PL75_08895"/>
<dbReference type="Gene3D" id="1.10.3730.10">
    <property type="entry name" value="ProC C-terminal domain-like"/>
    <property type="match status" value="1"/>
</dbReference>
<dbReference type="RefSeq" id="WP_047761583.1">
    <property type="nucleotide sequence ID" value="NZ_CP091510.1"/>
</dbReference>
<dbReference type="HAMAP" id="MF_01925">
    <property type="entry name" value="P5C_reductase"/>
    <property type="match status" value="1"/>
</dbReference>
<name>A0A0J0YQ55_9NEIS</name>
<dbReference type="InterPro" id="IPR029036">
    <property type="entry name" value="P5CR_dimer"/>
</dbReference>
<evidence type="ECO:0000256" key="2">
    <source>
        <dbReference type="ARBA" id="ARBA00022857"/>
    </source>
</evidence>
<dbReference type="InterPro" id="IPR028939">
    <property type="entry name" value="P5C_Rdtase_cat_N"/>
</dbReference>
<protein>
    <recommendedName>
        <fullName evidence="4 5">Pyrroline-5-carboxylate reductase</fullName>
        <shortName evidence="4">P5C reductase</shortName>
        <shortName evidence="4">P5CR</shortName>
        <ecNumber evidence="4 5">1.5.1.2</ecNumber>
    </recommendedName>
    <alternativeName>
        <fullName evidence="4">PCA reductase</fullName>
    </alternativeName>
</protein>
<keyword evidence="4" id="KW-0963">Cytoplasm</keyword>
<dbReference type="AlphaFoldDB" id="A0A0J0YQ55"/>
<dbReference type="InterPro" id="IPR036291">
    <property type="entry name" value="NAD(P)-bd_dom_sf"/>
</dbReference>
<dbReference type="PANTHER" id="PTHR11645">
    <property type="entry name" value="PYRROLINE-5-CARBOXYLATE REDUCTASE"/>
    <property type="match status" value="1"/>
</dbReference>
<comment type="catalytic activity">
    <reaction evidence="4">
        <text>L-proline + NADP(+) = (S)-1-pyrroline-5-carboxylate + NADPH + 2 H(+)</text>
        <dbReference type="Rhea" id="RHEA:14109"/>
        <dbReference type="ChEBI" id="CHEBI:15378"/>
        <dbReference type="ChEBI" id="CHEBI:17388"/>
        <dbReference type="ChEBI" id="CHEBI:57783"/>
        <dbReference type="ChEBI" id="CHEBI:58349"/>
        <dbReference type="ChEBI" id="CHEBI:60039"/>
        <dbReference type="EC" id="1.5.1.2"/>
    </reaction>
</comment>
<dbReference type="NCBIfam" id="TIGR00112">
    <property type="entry name" value="proC"/>
    <property type="match status" value="1"/>
</dbReference>
<comment type="catalytic activity">
    <reaction evidence="4">
        <text>L-proline + NAD(+) = (S)-1-pyrroline-5-carboxylate + NADH + 2 H(+)</text>
        <dbReference type="Rhea" id="RHEA:14105"/>
        <dbReference type="ChEBI" id="CHEBI:15378"/>
        <dbReference type="ChEBI" id="CHEBI:17388"/>
        <dbReference type="ChEBI" id="CHEBI:57540"/>
        <dbReference type="ChEBI" id="CHEBI:57945"/>
        <dbReference type="ChEBI" id="CHEBI:60039"/>
        <dbReference type="EC" id="1.5.1.2"/>
    </reaction>
</comment>
<keyword evidence="4" id="KW-0028">Amino-acid biosynthesis</keyword>
<dbReference type="SUPFAM" id="SSF48179">
    <property type="entry name" value="6-phosphogluconate dehydrogenase C-terminal domain-like"/>
    <property type="match status" value="1"/>
</dbReference>
<keyword evidence="3 4" id="KW-0560">Oxidoreductase</keyword>
<comment type="subcellular location">
    <subcellularLocation>
        <location evidence="4">Cytoplasm</location>
    </subcellularLocation>
</comment>
<evidence type="ECO:0000259" key="8">
    <source>
        <dbReference type="Pfam" id="PF14748"/>
    </source>
</evidence>
<feature type="binding site" evidence="6">
    <location>
        <begin position="6"/>
        <end position="11"/>
    </location>
    <ligand>
        <name>NADP(+)</name>
        <dbReference type="ChEBI" id="CHEBI:58349"/>
    </ligand>
</feature>
<organism evidence="9 10">
    <name type="scientific">Neisseria arctica</name>
    <dbReference type="NCBI Taxonomy" id="1470200"/>
    <lineage>
        <taxon>Bacteria</taxon>
        <taxon>Pseudomonadati</taxon>
        <taxon>Pseudomonadota</taxon>
        <taxon>Betaproteobacteria</taxon>
        <taxon>Neisseriales</taxon>
        <taxon>Neisseriaceae</taxon>
        <taxon>Neisseria</taxon>
    </lineage>
</organism>
<dbReference type="FunFam" id="1.10.3730.10:FF:000001">
    <property type="entry name" value="Pyrroline-5-carboxylate reductase"/>
    <property type="match status" value="1"/>
</dbReference>
<sequence length="267" mass="27938">MTIYFLGGGNMAEAIISGLVKHSDTPIHVANRGEEKRLRLQERYGVGVSAVLPPLQAEDVLVLAVKPQDMQAACAGLQTNGALVLSVAAGLSLNTLSSYLGGAKRLIRIMPNTPGSIGLGVSGMFAADGVSHTDKRTAETIMAATGEVLWLDSEEQMHSITGISGSGPAYVFYLLEALQQAALEQGFDNEQARMLSLATFKGAVALAEASGEEFSVLRQNVTSKGGTTFAALETFGKHGVAEAIQAGVAACVARSREIAAQFEQNNL</sequence>
<feature type="domain" description="Pyrroline-5-carboxylate reductase dimerisation" evidence="8">
    <location>
        <begin position="154"/>
        <end position="257"/>
    </location>
</feature>
<evidence type="ECO:0000256" key="6">
    <source>
        <dbReference type="PIRSR" id="PIRSR000193-1"/>
    </source>
</evidence>
<evidence type="ECO:0000256" key="1">
    <source>
        <dbReference type="ARBA" id="ARBA00005525"/>
    </source>
</evidence>
<evidence type="ECO:0000256" key="5">
    <source>
        <dbReference type="NCBIfam" id="TIGR00112"/>
    </source>
</evidence>
<keyword evidence="2 4" id="KW-0521">NADP</keyword>
<dbReference type="GO" id="GO:0055129">
    <property type="term" value="P:L-proline biosynthetic process"/>
    <property type="evidence" value="ECO:0007669"/>
    <property type="project" value="UniProtKB-UniRule"/>
</dbReference>
<comment type="function">
    <text evidence="4">Catalyzes the reduction of 1-pyrroline-5-carboxylate (PCA) to L-proline.</text>
</comment>
<proteinExistence type="inferred from homology"/>
<feature type="domain" description="Pyrroline-5-carboxylate reductase catalytic N-terminal" evidence="7">
    <location>
        <begin position="3"/>
        <end position="90"/>
    </location>
</feature>
<dbReference type="PIRSF" id="PIRSF000193">
    <property type="entry name" value="Pyrrol-5-carb_rd"/>
    <property type="match status" value="1"/>
</dbReference>
<comment type="similarity">
    <text evidence="1 4">Belongs to the pyrroline-5-carboxylate reductase family.</text>
</comment>
<evidence type="ECO:0000259" key="7">
    <source>
        <dbReference type="Pfam" id="PF03807"/>
    </source>
</evidence>
<dbReference type="Pfam" id="PF14748">
    <property type="entry name" value="P5CR_dimer"/>
    <property type="match status" value="1"/>
</dbReference>
<dbReference type="InterPro" id="IPR008927">
    <property type="entry name" value="6-PGluconate_DH-like_C_sf"/>
</dbReference>
<reference evidence="9 10" key="1">
    <citation type="submission" date="2014-11" db="EMBL/GenBank/DDBJ databases">
        <title>Genome of a novel goose pathogen.</title>
        <authorList>
            <person name="Hansen C.M."/>
            <person name="Hueffer K."/>
            <person name="Choi S.C."/>
        </authorList>
    </citation>
    <scope>NUCLEOTIDE SEQUENCE [LARGE SCALE GENOMIC DNA]</scope>
    <source>
        <strain evidence="9 10">KH1503</strain>
    </source>
</reference>
<comment type="pathway">
    <text evidence="4">Amino-acid biosynthesis; L-proline biosynthesis; L-proline from L-glutamate 5-semialdehyde: step 1/1.</text>
</comment>
<dbReference type="Gene3D" id="3.40.50.720">
    <property type="entry name" value="NAD(P)-binding Rossmann-like Domain"/>
    <property type="match status" value="1"/>
</dbReference>
<dbReference type="GO" id="GO:0004735">
    <property type="term" value="F:pyrroline-5-carboxylate reductase activity"/>
    <property type="evidence" value="ECO:0007669"/>
    <property type="project" value="UniProtKB-UniRule"/>
</dbReference>
<keyword evidence="10" id="KW-1185">Reference proteome</keyword>
<evidence type="ECO:0000313" key="9">
    <source>
        <dbReference type="EMBL" id="KLT72271.1"/>
    </source>
</evidence>
<dbReference type="EC" id="1.5.1.2" evidence="4 5"/>
<dbReference type="Pfam" id="PF03807">
    <property type="entry name" value="F420_oxidored"/>
    <property type="match status" value="1"/>
</dbReference>
<evidence type="ECO:0000256" key="4">
    <source>
        <dbReference type="HAMAP-Rule" id="MF_01925"/>
    </source>
</evidence>
<feature type="binding site" evidence="6">
    <location>
        <begin position="64"/>
        <end position="67"/>
    </location>
    <ligand>
        <name>NADP(+)</name>
        <dbReference type="ChEBI" id="CHEBI:58349"/>
    </ligand>
</feature>